<evidence type="ECO:0000256" key="1">
    <source>
        <dbReference type="SAM" id="Phobius"/>
    </source>
</evidence>
<feature type="transmembrane region" description="Helical" evidence="1">
    <location>
        <begin position="117"/>
        <end position="138"/>
    </location>
</feature>
<evidence type="ECO:0000313" key="3">
    <source>
        <dbReference type="Proteomes" id="UP000468581"/>
    </source>
</evidence>
<feature type="transmembrane region" description="Helical" evidence="1">
    <location>
        <begin position="85"/>
        <end position="105"/>
    </location>
</feature>
<name>A0A6P0UWU7_9FLAO</name>
<keyword evidence="1" id="KW-1133">Transmembrane helix</keyword>
<gene>
    <name evidence="2" type="ORF">GWK08_17285</name>
</gene>
<proteinExistence type="predicted"/>
<organism evidence="2 3">
    <name type="scientific">Leptobacterium flavescens</name>
    <dbReference type="NCBI Taxonomy" id="472055"/>
    <lineage>
        <taxon>Bacteria</taxon>
        <taxon>Pseudomonadati</taxon>
        <taxon>Bacteroidota</taxon>
        <taxon>Flavobacteriia</taxon>
        <taxon>Flavobacteriales</taxon>
        <taxon>Flavobacteriaceae</taxon>
        <taxon>Leptobacterium</taxon>
    </lineage>
</organism>
<keyword evidence="3" id="KW-1185">Reference proteome</keyword>
<dbReference type="EMBL" id="JAABOO010000004">
    <property type="protein sequence ID" value="NER15213.1"/>
    <property type="molecule type" value="Genomic_DNA"/>
</dbReference>
<dbReference type="RefSeq" id="WP_163608506.1">
    <property type="nucleotide sequence ID" value="NZ_JAABOO010000004.1"/>
</dbReference>
<dbReference type="AlphaFoldDB" id="A0A6P0UWU7"/>
<keyword evidence="1" id="KW-0472">Membrane</keyword>
<protein>
    <submittedName>
        <fullName evidence="2">Uncharacterized protein</fullName>
    </submittedName>
</protein>
<evidence type="ECO:0000313" key="2">
    <source>
        <dbReference type="EMBL" id="NER15213.1"/>
    </source>
</evidence>
<comment type="caution">
    <text evidence="2">The sequence shown here is derived from an EMBL/GenBank/DDBJ whole genome shotgun (WGS) entry which is preliminary data.</text>
</comment>
<sequence length="148" mass="17020">MRIDNHQLSAIKTFLKNEGVTNVQLRDDLTDHFGCVIEECMRDGKAFEDAFYMARDRIAPDGALQIEKDLNYLLTVNREIMIRKIVFIMGYFSAYTIILSIALYLPGILDANTSGLVAMAGMLLFSISVLPFYFYLWYKKSIHQFKEA</sequence>
<keyword evidence="1" id="KW-0812">Transmembrane</keyword>
<dbReference type="Proteomes" id="UP000468581">
    <property type="component" value="Unassembled WGS sequence"/>
</dbReference>
<accession>A0A6P0UWU7</accession>
<reference evidence="2 3" key="1">
    <citation type="submission" date="2020-01" db="EMBL/GenBank/DDBJ databases">
        <title>Leptobacterium flavescens.</title>
        <authorList>
            <person name="Wang G."/>
        </authorList>
    </citation>
    <scope>NUCLEOTIDE SEQUENCE [LARGE SCALE GENOMIC DNA]</scope>
    <source>
        <strain evidence="2 3">KCTC 22160</strain>
    </source>
</reference>